<organism evidence="1 2">
    <name type="scientific">Georgenia muralis</name>
    <dbReference type="NCBI Taxonomy" id="154117"/>
    <lineage>
        <taxon>Bacteria</taxon>
        <taxon>Bacillati</taxon>
        <taxon>Actinomycetota</taxon>
        <taxon>Actinomycetes</taxon>
        <taxon>Micrococcales</taxon>
        <taxon>Bogoriellaceae</taxon>
        <taxon>Georgenia</taxon>
    </lineage>
</organism>
<evidence type="ECO:0000313" key="1">
    <source>
        <dbReference type="EMBL" id="RPF25817.1"/>
    </source>
</evidence>
<gene>
    <name evidence="1" type="ORF">EDD32_0230</name>
</gene>
<dbReference type="Gene3D" id="3.10.20.30">
    <property type="match status" value="1"/>
</dbReference>
<keyword evidence="2" id="KW-1185">Reference proteome</keyword>
<dbReference type="InterPro" id="IPR003749">
    <property type="entry name" value="ThiS/MoaD-like"/>
</dbReference>
<sequence length="95" mass="9620">MTAATTTTLTVHLRYFAAAAEAAGVAAEDLTLPAAATAADLADLLAVRHGSELGRILGISSLLVDDVVREELDGPLAAGDRPVVRVDVLPPFAGG</sequence>
<comment type="caution">
    <text evidence="1">The sequence shown here is derived from an EMBL/GenBank/DDBJ whole genome shotgun (WGS) entry which is preliminary data.</text>
</comment>
<dbReference type="InterPro" id="IPR012675">
    <property type="entry name" value="Beta-grasp_dom_sf"/>
</dbReference>
<dbReference type="SUPFAM" id="SSF54285">
    <property type="entry name" value="MoaD/ThiS"/>
    <property type="match status" value="1"/>
</dbReference>
<name>A0A3N4YZU3_9MICO</name>
<dbReference type="Proteomes" id="UP000280726">
    <property type="component" value="Unassembled WGS sequence"/>
</dbReference>
<protein>
    <submittedName>
        <fullName evidence="1">Molybdopterin converting factor small subunit</fullName>
    </submittedName>
</protein>
<dbReference type="RefSeq" id="WP_123913878.1">
    <property type="nucleotide sequence ID" value="NZ_RKRA01000001.1"/>
</dbReference>
<evidence type="ECO:0000313" key="2">
    <source>
        <dbReference type="Proteomes" id="UP000280726"/>
    </source>
</evidence>
<accession>A0A3N4YZU3</accession>
<dbReference type="EMBL" id="RKRA01000001">
    <property type="protein sequence ID" value="RPF25817.1"/>
    <property type="molecule type" value="Genomic_DNA"/>
</dbReference>
<dbReference type="Pfam" id="PF02597">
    <property type="entry name" value="ThiS"/>
    <property type="match status" value="1"/>
</dbReference>
<dbReference type="AlphaFoldDB" id="A0A3N4YZU3"/>
<dbReference type="InterPro" id="IPR016155">
    <property type="entry name" value="Mopterin_synth/thiamin_S_b"/>
</dbReference>
<proteinExistence type="predicted"/>
<reference evidence="1 2" key="1">
    <citation type="submission" date="2018-11" db="EMBL/GenBank/DDBJ databases">
        <title>Sequencing the genomes of 1000 actinobacteria strains.</title>
        <authorList>
            <person name="Klenk H.-P."/>
        </authorList>
    </citation>
    <scope>NUCLEOTIDE SEQUENCE [LARGE SCALE GENOMIC DNA]</scope>
    <source>
        <strain evidence="1 2">DSM 14418</strain>
    </source>
</reference>